<evidence type="ECO:0000256" key="1">
    <source>
        <dbReference type="SAM" id="MobiDB-lite"/>
    </source>
</evidence>
<name>A0A7J8E883_ROUAE</name>
<evidence type="ECO:0000313" key="3">
    <source>
        <dbReference type="Proteomes" id="UP000593571"/>
    </source>
</evidence>
<dbReference type="EMBL" id="JACASE010000010">
    <property type="protein sequence ID" value="KAF6431593.1"/>
    <property type="molecule type" value="Genomic_DNA"/>
</dbReference>
<feature type="compositionally biased region" description="Pro residues" evidence="1">
    <location>
        <begin position="94"/>
        <end position="113"/>
    </location>
</feature>
<sequence>MSPSYEDLSGGAARDPSPHPTDDEVETQQQQALCQGPLRGAAGLGVDPGGTDCGVKPSALRSEWETQQTEEGTVAGTGTTLLQRGDAGQLPGGPRVPPGFTPQGKPLPRPQPPSRESARSPCGPRRHPHQERRMPLYLSKDVSSFTFGHQMLVSHGGWCSGCFGFRFQKRTVTSQLSCWVRLLRAPQPRPDLVCAPLGIWLGRPSRVDHHALYLPIRLLGTLGSSAGLPPPLTPSVA</sequence>
<dbReference type="Proteomes" id="UP000593571">
    <property type="component" value="Unassembled WGS sequence"/>
</dbReference>
<accession>A0A7J8E883</accession>
<gene>
    <name evidence="2" type="ORF">HJG63_008104</name>
</gene>
<proteinExistence type="predicted"/>
<feature type="compositionally biased region" description="Gly residues" evidence="1">
    <location>
        <begin position="42"/>
        <end position="52"/>
    </location>
</feature>
<protein>
    <submittedName>
        <fullName evidence="2">Uncharacterized protein</fullName>
    </submittedName>
</protein>
<feature type="compositionally biased region" description="Low complexity" evidence="1">
    <location>
        <begin position="65"/>
        <end position="83"/>
    </location>
</feature>
<evidence type="ECO:0000313" key="2">
    <source>
        <dbReference type="EMBL" id="KAF6431593.1"/>
    </source>
</evidence>
<comment type="caution">
    <text evidence="2">The sequence shown here is derived from an EMBL/GenBank/DDBJ whole genome shotgun (WGS) entry which is preliminary data.</text>
</comment>
<reference evidence="2 3" key="1">
    <citation type="journal article" date="2020" name="Nature">
        <title>Six reference-quality genomes reveal evolution of bat adaptations.</title>
        <authorList>
            <person name="Jebb D."/>
            <person name="Huang Z."/>
            <person name="Pippel M."/>
            <person name="Hughes G.M."/>
            <person name="Lavrichenko K."/>
            <person name="Devanna P."/>
            <person name="Winkler S."/>
            <person name="Jermiin L.S."/>
            <person name="Skirmuntt E.C."/>
            <person name="Katzourakis A."/>
            <person name="Burkitt-Gray L."/>
            <person name="Ray D.A."/>
            <person name="Sullivan K.A.M."/>
            <person name="Roscito J.G."/>
            <person name="Kirilenko B.M."/>
            <person name="Davalos L.M."/>
            <person name="Corthals A.P."/>
            <person name="Power M.L."/>
            <person name="Jones G."/>
            <person name="Ransome R.D."/>
            <person name="Dechmann D.K.N."/>
            <person name="Locatelli A.G."/>
            <person name="Puechmaille S.J."/>
            <person name="Fedrigo O."/>
            <person name="Jarvis E.D."/>
            <person name="Hiller M."/>
            <person name="Vernes S.C."/>
            <person name="Myers E.W."/>
            <person name="Teeling E.C."/>
        </authorList>
    </citation>
    <scope>NUCLEOTIDE SEQUENCE [LARGE SCALE GENOMIC DNA]</scope>
    <source>
        <strain evidence="2">MRouAeg1</strain>
        <tissue evidence="2">Muscle</tissue>
    </source>
</reference>
<dbReference type="AlphaFoldDB" id="A0A7J8E883"/>
<feature type="region of interest" description="Disordered" evidence="1">
    <location>
        <begin position="1"/>
        <end position="134"/>
    </location>
</feature>
<organism evidence="2 3">
    <name type="scientific">Rousettus aegyptiacus</name>
    <name type="common">Egyptian fruit bat</name>
    <name type="synonym">Pteropus aegyptiacus</name>
    <dbReference type="NCBI Taxonomy" id="9407"/>
    <lineage>
        <taxon>Eukaryota</taxon>
        <taxon>Metazoa</taxon>
        <taxon>Chordata</taxon>
        <taxon>Craniata</taxon>
        <taxon>Vertebrata</taxon>
        <taxon>Euteleostomi</taxon>
        <taxon>Mammalia</taxon>
        <taxon>Eutheria</taxon>
        <taxon>Laurasiatheria</taxon>
        <taxon>Chiroptera</taxon>
        <taxon>Yinpterochiroptera</taxon>
        <taxon>Pteropodoidea</taxon>
        <taxon>Pteropodidae</taxon>
        <taxon>Rousettinae</taxon>
        <taxon>Rousettus</taxon>
    </lineage>
</organism>
<keyword evidence="3" id="KW-1185">Reference proteome</keyword>